<evidence type="ECO:0000256" key="4">
    <source>
        <dbReference type="ARBA" id="ARBA00023125"/>
    </source>
</evidence>
<dbReference type="PROSITE" id="PS50252">
    <property type="entry name" value="TBOX_3"/>
    <property type="match status" value="1"/>
</dbReference>
<comment type="subcellular location">
    <subcellularLocation>
        <location evidence="1 7">Nucleus</location>
    </subcellularLocation>
</comment>
<dbReference type="SUPFAM" id="SSF49417">
    <property type="entry name" value="p53-like transcription factors"/>
    <property type="match status" value="1"/>
</dbReference>
<gene>
    <name evidence="10" type="primary">LOC106476743</name>
</gene>
<dbReference type="CDD" id="cd20192">
    <property type="entry name" value="T-box_TBXT_TBX19-like"/>
    <property type="match status" value="1"/>
</dbReference>
<comment type="caution">
    <text evidence="7">Lacks conserved residue(s) required for the propagation of feature annotation.</text>
</comment>
<reference evidence="10" key="1">
    <citation type="submission" date="2025-08" db="UniProtKB">
        <authorList>
            <consortium name="RefSeq"/>
        </authorList>
    </citation>
    <scope>IDENTIFICATION</scope>
    <source>
        <tissue evidence="10">Muscle</tissue>
    </source>
</reference>
<keyword evidence="4 7" id="KW-0238">DNA-binding</keyword>
<dbReference type="InterPro" id="IPR001699">
    <property type="entry name" value="TF_T-box"/>
</dbReference>
<protein>
    <submittedName>
        <fullName evidence="10">Brachyury protein-like</fullName>
    </submittedName>
</protein>
<dbReference type="PANTHER" id="PTHR11267:SF106">
    <property type="entry name" value="T-RELATED PROTEIN"/>
    <property type="match status" value="1"/>
</dbReference>
<accession>A0ABM1C208</accession>
<dbReference type="PRINTS" id="PR00937">
    <property type="entry name" value="TBOX"/>
</dbReference>
<evidence type="ECO:0000256" key="6">
    <source>
        <dbReference type="ARBA" id="ARBA00023242"/>
    </source>
</evidence>
<dbReference type="PROSITE" id="PS01283">
    <property type="entry name" value="TBOX_1"/>
    <property type="match status" value="1"/>
</dbReference>
<keyword evidence="3" id="KW-0805">Transcription regulation</keyword>
<dbReference type="RefSeq" id="XP_013792832.2">
    <property type="nucleotide sequence ID" value="XM_013937378.2"/>
</dbReference>
<keyword evidence="2" id="KW-0217">Developmental protein</keyword>
<dbReference type="Gene3D" id="2.60.40.820">
    <property type="entry name" value="Transcription factor, T-box"/>
    <property type="match status" value="1"/>
</dbReference>
<evidence type="ECO:0000256" key="3">
    <source>
        <dbReference type="ARBA" id="ARBA00023015"/>
    </source>
</evidence>
<evidence type="ECO:0000256" key="5">
    <source>
        <dbReference type="ARBA" id="ARBA00023163"/>
    </source>
</evidence>
<dbReference type="PROSITE" id="PS01264">
    <property type="entry name" value="TBOX_2"/>
    <property type="match status" value="1"/>
</dbReference>
<dbReference type="GeneID" id="106476743"/>
<proteinExistence type="predicted"/>
<organism evidence="9 10">
    <name type="scientific">Limulus polyphemus</name>
    <name type="common">Atlantic horseshoe crab</name>
    <dbReference type="NCBI Taxonomy" id="6850"/>
    <lineage>
        <taxon>Eukaryota</taxon>
        <taxon>Metazoa</taxon>
        <taxon>Ecdysozoa</taxon>
        <taxon>Arthropoda</taxon>
        <taxon>Chelicerata</taxon>
        <taxon>Merostomata</taxon>
        <taxon>Xiphosura</taxon>
        <taxon>Limulidae</taxon>
        <taxon>Limulus</taxon>
    </lineage>
</organism>
<feature type="domain" description="T-box" evidence="8">
    <location>
        <begin position="45"/>
        <end position="221"/>
    </location>
</feature>
<dbReference type="InterPro" id="IPR008967">
    <property type="entry name" value="p53-like_TF_DNA-bd_sf"/>
</dbReference>
<dbReference type="SMART" id="SM00425">
    <property type="entry name" value="TBOX"/>
    <property type="match status" value="1"/>
</dbReference>
<dbReference type="PRINTS" id="PR00938">
    <property type="entry name" value="BRACHYURY"/>
</dbReference>
<evidence type="ECO:0000313" key="9">
    <source>
        <dbReference type="Proteomes" id="UP000694941"/>
    </source>
</evidence>
<dbReference type="Proteomes" id="UP000694941">
    <property type="component" value="Unplaced"/>
</dbReference>
<dbReference type="InterPro" id="IPR036960">
    <property type="entry name" value="T-box_sf"/>
</dbReference>
<dbReference type="Pfam" id="PF00907">
    <property type="entry name" value="T-box"/>
    <property type="match status" value="1"/>
</dbReference>
<keyword evidence="6 7" id="KW-0539">Nucleus</keyword>
<keyword evidence="5" id="KW-0804">Transcription</keyword>
<sequence length="250" mass="28379">MTHSACMQESKSSMMKPFQLALQGHLHGNSQRSSENEDGQLRAELENLELWAKFQAVNNEMIVTKSGRRMFPVVQLRFSGLEPRGMYSIYLEFVQLSGHRWKYMNGDWVPGGKAEPAPQQAVYIHPESPNFGSHWMESSVSFAKVKLTNKPSAPQGQIVLNSLHKYEPRVHIVKVTTEDDGQHVGTFNFPEAEFVAVTAYQNEEVTALKIRHNPFAKAFLDGRERTEHQVKVEVAETSNEIQIQPINQSE</sequence>
<evidence type="ECO:0000313" key="10">
    <source>
        <dbReference type="RefSeq" id="XP_013792832.2"/>
    </source>
</evidence>
<dbReference type="InterPro" id="IPR046360">
    <property type="entry name" value="T-box_DNA-bd"/>
</dbReference>
<dbReference type="PANTHER" id="PTHR11267">
    <property type="entry name" value="T-BOX PROTEIN-RELATED"/>
    <property type="match status" value="1"/>
</dbReference>
<name>A0ABM1C208_LIMPO</name>
<evidence type="ECO:0000256" key="7">
    <source>
        <dbReference type="PROSITE-ProRule" id="PRU00201"/>
    </source>
</evidence>
<evidence type="ECO:0000256" key="2">
    <source>
        <dbReference type="ARBA" id="ARBA00022473"/>
    </source>
</evidence>
<evidence type="ECO:0000259" key="8">
    <source>
        <dbReference type="PROSITE" id="PS50252"/>
    </source>
</evidence>
<dbReference type="InterPro" id="IPR002070">
    <property type="entry name" value="TF_Brachyury"/>
</dbReference>
<dbReference type="InterPro" id="IPR018186">
    <property type="entry name" value="TF_T-box_CS"/>
</dbReference>
<keyword evidence="9" id="KW-1185">Reference proteome</keyword>
<evidence type="ECO:0000256" key="1">
    <source>
        <dbReference type="ARBA" id="ARBA00004123"/>
    </source>
</evidence>